<protein>
    <submittedName>
        <fullName evidence="2">ABC-2 family transporter protein</fullName>
    </submittedName>
</protein>
<keyword evidence="1" id="KW-0472">Membrane</keyword>
<evidence type="ECO:0000256" key="1">
    <source>
        <dbReference type="SAM" id="Phobius"/>
    </source>
</evidence>
<dbReference type="AlphaFoldDB" id="A0A1M7CBH5"/>
<dbReference type="Proteomes" id="UP000184386">
    <property type="component" value="Unassembled WGS sequence"/>
</dbReference>
<evidence type="ECO:0000313" key="2">
    <source>
        <dbReference type="EMBL" id="SHL64622.1"/>
    </source>
</evidence>
<feature type="transmembrane region" description="Helical" evidence="1">
    <location>
        <begin position="12"/>
        <end position="31"/>
    </location>
</feature>
<sequence length="420" mass="47445">MWLTLFRKECKIWRKSILFFGYLAVILFFYLTQMGSEDIPTEPKAGQESYGYHYSTDKKVIMETATDSLLQEYCNGAYTTYPIGFYKSVRLDKEKTEKIKALLLKLTDTTSEEFNKATESYNNEITNLGNNKILVQKDTSSLKLKISGNVTYDEFLGYMNQAAKLIGRGSMYGKTYLTSNARVPVTYEEALKDYNQIKEKDRFSGAYARLFCDYFGILLGLIPVFFVTSRVLKDKHSHVNGVLYGKSASSAAIITARLAAICFMLFLPVLLLSLLPLSQAVYAAKNAGVTADYFAFLKYCTGWLLPSIMVVAALGYFLGELTEGVFPILIQVIWWFVSILAGVSRMTGNFGFNLVPRFNTLGEYDVFHRTFGQLVANRILYTAAALVLVTALIYLYDCKRKGIYRNNGKVSKIFVRKSKA</sequence>
<gene>
    <name evidence="2" type="ORF">SAMN02745136_05375</name>
</gene>
<accession>A0A1M7CBH5</accession>
<dbReference type="OrthoDB" id="1708273at2"/>
<feature type="transmembrane region" description="Helical" evidence="1">
    <location>
        <begin position="324"/>
        <end position="343"/>
    </location>
</feature>
<dbReference type="RefSeq" id="WP_073280275.1">
    <property type="nucleotide sequence ID" value="NZ_FRAC01000042.1"/>
</dbReference>
<feature type="transmembrane region" description="Helical" evidence="1">
    <location>
        <begin position="248"/>
        <end position="275"/>
    </location>
</feature>
<keyword evidence="1" id="KW-0812">Transmembrane</keyword>
<name>A0A1M7CBH5_9FIRM</name>
<feature type="transmembrane region" description="Helical" evidence="1">
    <location>
        <begin position="296"/>
        <end position="318"/>
    </location>
</feature>
<feature type="transmembrane region" description="Helical" evidence="1">
    <location>
        <begin position="379"/>
        <end position="396"/>
    </location>
</feature>
<reference evidence="2 3" key="1">
    <citation type="submission" date="2016-11" db="EMBL/GenBank/DDBJ databases">
        <authorList>
            <person name="Jaros S."/>
            <person name="Januszkiewicz K."/>
            <person name="Wedrychowicz H."/>
        </authorList>
    </citation>
    <scope>NUCLEOTIDE SEQUENCE [LARGE SCALE GENOMIC DNA]</scope>
    <source>
        <strain evidence="2 3">DSM 15929</strain>
    </source>
</reference>
<dbReference type="STRING" id="1121322.SAMN02745136_05375"/>
<keyword evidence="3" id="KW-1185">Reference proteome</keyword>
<keyword evidence="1" id="KW-1133">Transmembrane helix</keyword>
<dbReference type="EMBL" id="FRAC01000042">
    <property type="protein sequence ID" value="SHL64622.1"/>
    <property type="molecule type" value="Genomic_DNA"/>
</dbReference>
<proteinExistence type="predicted"/>
<evidence type="ECO:0000313" key="3">
    <source>
        <dbReference type="Proteomes" id="UP000184386"/>
    </source>
</evidence>
<organism evidence="2 3">
    <name type="scientific">Anaerocolumna jejuensis DSM 15929</name>
    <dbReference type="NCBI Taxonomy" id="1121322"/>
    <lineage>
        <taxon>Bacteria</taxon>
        <taxon>Bacillati</taxon>
        <taxon>Bacillota</taxon>
        <taxon>Clostridia</taxon>
        <taxon>Lachnospirales</taxon>
        <taxon>Lachnospiraceae</taxon>
        <taxon>Anaerocolumna</taxon>
    </lineage>
</organism>
<feature type="transmembrane region" description="Helical" evidence="1">
    <location>
        <begin position="206"/>
        <end position="228"/>
    </location>
</feature>